<dbReference type="Pfam" id="PF13649">
    <property type="entry name" value="Methyltransf_25"/>
    <property type="match status" value="1"/>
</dbReference>
<dbReference type="InterPro" id="IPR041698">
    <property type="entry name" value="Methyltransf_25"/>
</dbReference>
<gene>
    <name evidence="2" type="primary">bsmA</name>
    <name evidence="2" type="ORF">PBR20603_03995</name>
</gene>
<proteinExistence type="predicted"/>
<feature type="domain" description="Methyltransferase" evidence="1">
    <location>
        <begin position="69"/>
        <end position="165"/>
    </location>
</feature>
<organism evidence="2 3">
    <name type="scientific">Pandoraea bronchicola</name>
    <dbReference type="NCBI Taxonomy" id="2508287"/>
    <lineage>
        <taxon>Bacteria</taxon>
        <taxon>Pseudomonadati</taxon>
        <taxon>Pseudomonadota</taxon>
        <taxon>Betaproteobacteria</taxon>
        <taxon>Burkholderiales</taxon>
        <taxon>Burkholderiaceae</taxon>
        <taxon>Pandoraea</taxon>
    </lineage>
</organism>
<reference evidence="2 3" key="1">
    <citation type="submission" date="2019-08" db="EMBL/GenBank/DDBJ databases">
        <authorList>
            <person name="Peeters C."/>
        </authorList>
    </citation>
    <scope>NUCLEOTIDE SEQUENCE [LARGE SCALE GENOMIC DNA]</scope>
    <source>
        <strain evidence="2 3">LMG 20603</strain>
    </source>
</reference>
<dbReference type="EC" id="2.1.1.156" evidence="2"/>
<evidence type="ECO:0000313" key="2">
    <source>
        <dbReference type="EMBL" id="VVE90017.1"/>
    </source>
</evidence>
<dbReference type="OrthoDB" id="9772751at2"/>
<keyword evidence="2" id="KW-0808">Transferase</keyword>
<dbReference type="AlphaFoldDB" id="A0A5E5BXA4"/>
<evidence type="ECO:0000259" key="1">
    <source>
        <dbReference type="Pfam" id="PF13649"/>
    </source>
</evidence>
<name>A0A5E5BXA4_9BURK</name>
<dbReference type="Proteomes" id="UP000382040">
    <property type="component" value="Unassembled WGS sequence"/>
</dbReference>
<dbReference type="GO" id="GO:0008168">
    <property type="term" value="F:methyltransferase activity"/>
    <property type="evidence" value="ECO:0007669"/>
    <property type="project" value="UniProtKB-KW"/>
</dbReference>
<keyword evidence="2" id="KW-0489">Methyltransferase</keyword>
<dbReference type="InterPro" id="IPR029063">
    <property type="entry name" value="SAM-dependent_MTases_sf"/>
</dbReference>
<dbReference type="CDD" id="cd02440">
    <property type="entry name" value="AdoMet_MTases"/>
    <property type="match status" value="1"/>
</dbReference>
<accession>A0A5E5BXA4</accession>
<dbReference type="SUPFAM" id="SSF53335">
    <property type="entry name" value="S-adenosyl-L-methionine-dependent methyltransferases"/>
    <property type="match status" value="1"/>
</dbReference>
<dbReference type="EMBL" id="CABPST010000013">
    <property type="protein sequence ID" value="VVE90017.1"/>
    <property type="molecule type" value="Genomic_DNA"/>
</dbReference>
<protein>
    <submittedName>
        <fullName evidence="2">Glycine/sarcosine N-methyltransferase</fullName>
        <ecNumber evidence="2">2.1.1.156</ecNumber>
    </submittedName>
</protein>
<keyword evidence="3" id="KW-1185">Reference proteome</keyword>
<dbReference type="GO" id="GO:0032259">
    <property type="term" value="P:methylation"/>
    <property type="evidence" value="ECO:0007669"/>
    <property type="project" value="UniProtKB-KW"/>
</dbReference>
<dbReference type="Gene3D" id="3.40.50.150">
    <property type="entry name" value="Vaccinia Virus protein VP39"/>
    <property type="match status" value="1"/>
</dbReference>
<evidence type="ECO:0000313" key="3">
    <source>
        <dbReference type="Proteomes" id="UP000382040"/>
    </source>
</evidence>
<sequence>MNAVAGQCSAAIDVLYGDTMTNPISRHYEALLAEHYTWMFGIPFQEKVDEQRRLLEMLGIGPGQHGTALDLGCGPGFQSIALANLGFEKIVAIDSSRALLDELNSQKGNLPIETTLADLRDFDRFAVAGSAEAIVCMGDTLTHLDNMQDVAGVFKKARDMLQPSGLLLLTFRDLSIELTGLDRFLPVHADNDRIMTCMLEYRSDVVLVNDLVHVRESGGWTLRKSSYQKLRLSPNTLSDELTRLGFTVRTNEPVGRMHALIAEK</sequence>